<keyword evidence="2" id="KW-1185">Reference proteome</keyword>
<proteinExistence type="predicted"/>
<organism evidence="1 2">
    <name type="scientific">Diploptera punctata</name>
    <name type="common">Pacific beetle cockroach</name>
    <dbReference type="NCBI Taxonomy" id="6984"/>
    <lineage>
        <taxon>Eukaryota</taxon>
        <taxon>Metazoa</taxon>
        <taxon>Ecdysozoa</taxon>
        <taxon>Arthropoda</taxon>
        <taxon>Hexapoda</taxon>
        <taxon>Insecta</taxon>
        <taxon>Pterygota</taxon>
        <taxon>Neoptera</taxon>
        <taxon>Polyneoptera</taxon>
        <taxon>Dictyoptera</taxon>
        <taxon>Blattodea</taxon>
        <taxon>Blaberoidea</taxon>
        <taxon>Blaberidae</taxon>
        <taxon>Diplopterinae</taxon>
        <taxon>Diploptera</taxon>
    </lineage>
</organism>
<dbReference type="AlphaFoldDB" id="A0AAD7ZVQ6"/>
<gene>
    <name evidence="1" type="ORF">L9F63_019009</name>
</gene>
<accession>A0AAD7ZVQ6</accession>
<feature type="non-terminal residue" evidence="1">
    <location>
        <position position="123"/>
    </location>
</feature>
<evidence type="ECO:0000313" key="2">
    <source>
        <dbReference type="Proteomes" id="UP001233999"/>
    </source>
</evidence>
<comment type="caution">
    <text evidence="1">The sequence shown here is derived from an EMBL/GenBank/DDBJ whole genome shotgun (WGS) entry which is preliminary data.</text>
</comment>
<sequence length="123" mass="14128">MTNQVWLQCIQIELGTGPSVLSVYLPSKISSFFYIYFSEMNALSPAVVGCLETGNSVRCLSYLYVHRDVFVSCICLLIGQRGSSVHQQREEEEFLPIDITSVAKIVLKMRPLWSQNRYLLRRF</sequence>
<reference evidence="1" key="2">
    <citation type="submission" date="2023-05" db="EMBL/GenBank/DDBJ databases">
        <authorList>
            <person name="Fouks B."/>
        </authorList>
    </citation>
    <scope>NUCLEOTIDE SEQUENCE</scope>
    <source>
        <strain evidence="1">Stay&amp;Tobe</strain>
        <tissue evidence="1">Testes</tissue>
    </source>
</reference>
<protein>
    <submittedName>
        <fullName evidence="1">Uncharacterized protein</fullName>
    </submittedName>
</protein>
<reference evidence="1" key="1">
    <citation type="journal article" date="2023" name="IScience">
        <title>Live-bearing cockroach genome reveals convergent evolutionary mechanisms linked to viviparity in insects and beyond.</title>
        <authorList>
            <person name="Fouks B."/>
            <person name="Harrison M.C."/>
            <person name="Mikhailova A.A."/>
            <person name="Marchal E."/>
            <person name="English S."/>
            <person name="Carruthers M."/>
            <person name="Jennings E.C."/>
            <person name="Chiamaka E.L."/>
            <person name="Frigard R.A."/>
            <person name="Pippel M."/>
            <person name="Attardo G.M."/>
            <person name="Benoit J.B."/>
            <person name="Bornberg-Bauer E."/>
            <person name="Tobe S.S."/>
        </authorList>
    </citation>
    <scope>NUCLEOTIDE SEQUENCE</scope>
    <source>
        <strain evidence="1">Stay&amp;Tobe</strain>
    </source>
</reference>
<dbReference type="EMBL" id="JASPKZ010006088">
    <property type="protein sequence ID" value="KAJ9587553.1"/>
    <property type="molecule type" value="Genomic_DNA"/>
</dbReference>
<name>A0AAD7ZVQ6_DIPPU</name>
<evidence type="ECO:0000313" key="1">
    <source>
        <dbReference type="EMBL" id="KAJ9587553.1"/>
    </source>
</evidence>
<dbReference type="Proteomes" id="UP001233999">
    <property type="component" value="Unassembled WGS sequence"/>
</dbReference>